<name>A0A5B7JNQ9_PORTR</name>
<dbReference type="Proteomes" id="UP000324222">
    <property type="component" value="Unassembled WGS sequence"/>
</dbReference>
<proteinExistence type="predicted"/>
<reference evidence="1 2" key="1">
    <citation type="submission" date="2019-05" db="EMBL/GenBank/DDBJ databases">
        <title>Another draft genome of Portunus trituberculatus and its Hox gene families provides insights of decapod evolution.</title>
        <authorList>
            <person name="Jeong J.-H."/>
            <person name="Song I."/>
            <person name="Kim S."/>
            <person name="Choi T."/>
            <person name="Kim D."/>
            <person name="Ryu S."/>
            <person name="Kim W."/>
        </authorList>
    </citation>
    <scope>NUCLEOTIDE SEQUENCE [LARGE SCALE GENOMIC DNA]</scope>
    <source>
        <tissue evidence="1">Muscle</tissue>
    </source>
</reference>
<evidence type="ECO:0000313" key="1">
    <source>
        <dbReference type="EMBL" id="MPC96469.1"/>
    </source>
</evidence>
<comment type="caution">
    <text evidence="1">The sequence shown here is derived from an EMBL/GenBank/DDBJ whole genome shotgun (WGS) entry which is preliminary data.</text>
</comment>
<gene>
    <name evidence="1" type="ORF">E2C01_091730</name>
</gene>
<keyword evidence="2" id="KW-1185">Reference proteome</keyword>
<evidence type="ECO:0000313" key="2">
    <source>
        <dbReference type="Proteomes" id="UP000324222"/>
    </source>
</evidence>
<sequence>MPRAGDAFFPVIWSAPEDCCGSVSEATIIPFPPTPPALTTPHSSPPLSSSLPPYFLPARSPHTVHRTPDSLNPPPLPSFLPYIHIRHLLFSSFHQFIAKIASLPDTFLRFYL</sequence>
<dbReference type="EMBL" id="VSRR010106089">
    <property type="protein sequence ID" value="MPC96469.1"/>
    <property type="molecule type" value="Genomic_DNA"/>
</dbReference>
<protein>
    <submittedName>
        <fullName evidence="1">Uncharacterized protein</fullName>
    </submittedName>
</protein>
<dbReference type="AlphaFoldDB" id="A0A5B7JNQ9"/>
<accession>A0A5B7JNQ9</accession>
<organism evidence="1 2">
    <name type="scientific">Portunus trituberculatus</name>
    <name type="common">Swimming crab</name>
    <name type="synonym">Neptunus trituberculatus</name>
    <dbReference type="NCBI Taxonomy" id="210409"/>
    <lineage>
        <taxon>Eukaryota</taxon>
        <taxon>Metazoa</taxon>
        <taxon>Ecdysozoa</taxon>
        <taxon>Arthropoda</taxon>
        <taxon>Crustacea</taxon>
        <taxon>Multicrustacea</taxon>
        <taxon>Malacostraca</taxon>
        <taxon>Eumalacostraca</taxon>
        <taxon>Eucarida</taxon>
        <taxon>Decapoda</taxon>
        <taxon>Pleocyemata</taxon>
        <taxon>Brachyura</taxon>
        <taxon>Eubrachyura</taxon>
        <taxon>Portunoidea</taxon>
        <taxon>Portunidae</taxon>
        <taxon>Portuninae</taxon>
        <taxon>Portunus</taxon>
    </lineage>
</organism>